<dbReference type="EMBL" id="JBBWWQ010000002">
    <property type="protein sequence ID" value="KAK8953791.1"/>
    <property type="molecule type" value="Genomic_DNA"/>
</dbReference>
<name>A0AAP0BXH8_9ASPA</name>
<dbReference type="AlphaFoldDB" id="A0AAP0BXH8"/>
<feature type="compositionally biased region" description="Low complexity" evidence="1">
    <location>
        <begin position="9"/>
        <end position="19"/>
    </location>
</feature>
<gene>
    <name evidence="2" type="ORF">KSP39_PZI002308</name>
</gene>
<feature type="compositionally biased region" description="Polar residues" evidence="1">
    <location>
        <begin position="20"/>
        <end position="29"/>
    </location>
</feature>
<comment type="caution">
    <text evidence="2">The sequence shown here is derived from an EMBL/GenBank/DDBJ whole genome shotgun (WGS) entry which is preliminary data.</text>
</comment>
<evidence type="ECO:0000313" key="2">
    <source>
        <dbReference type="EMBL" id="KAK8953791.1"/>
    </source>
</evidence>
<dbReference type="Proteomes" id="UP001418222">
    <property type="component" value="Unassembled WGS sequence"/>
</dbReference>
<proteinExistence type="predicted"/>
<organism evidence="2 3">
    <name type="scientific">Platanthera zijinensis</name>
    <dbReference type="NCBI Taxonomy" id="2320716"/>
    <lineage>
        <taxon>Eukaryota</taxon>
        <taxon>Viridiplantae</taxon>
        <taxon>Streptophyta</taxon>
        <taxon>Embryophyta</taxon>
        <taxon>Tracheophyta</taxon>
        <taxon>Spermatophyta</taxon>
        <taxon>Magnoliopsida</taxon>
        <taxon>Liliopsida</taxon>
        <taxon>Asparagales</taxon>
        <taxon>Orchidaceae</taxon>
        <taxon>Orchidoideae</taxon>
        <taxon>Orchideae</taxon>
        <taxon>Orchidinae</taxon>
        <taxon>Platanthera</taxon>
    </lineage>
</organism>
<feature type="compositionally biased region" description="Basic and acidic residues" evidence="1">
    <location>
        <begin position="51"/>
        <end position="66"/>
    </location>
</feature>
<keyword evidence="3" id="KW-1185">Reference proteome</keyword>
<evidence type="ECO:0000256" key="1">
    <source>
        <dbReference type="SAM" id="MobiDB-lite"/>
    </source>
</evidence>
<feature type="region of interest" description="Disordered" evidence="1">
    <location>
        <begin position="1"/>
        <end position="68"/>
    </location>
</feature>
<sequence>MIVSAPWYSESSHSQTSSSGWVLSVSTTRKNPKGMETATHYGSWPRQCPRHMGDQSNRERLDDDARPGTQPRFLTVHFASFVPPLRLPCGLAHSSFRPSSDTDPPFQQCLPIWEEAPQEA</sequence>
<reference evidence="2 3" key="1">
    <citation type="journal article" date="2022" name="Nat. Plants">
        <title>Genomes of leafy and leafless Platanthera orchids illuminate the evolution of mycoheterotrophy.</title>
        <authorList>
            <person name="Li M.H."/>
            <person name="Liu K.W."/>
            <person name="Li Z."/>
            <person name="Lu H.C."/>
            <person name="Ye Q.L."/>
            <person name="Zhang D."/>
            <person name="Wang J.Y."/>
            <person name="Li Y.F."/>
            <person name="Zhong Z.M."/>
            <person name="Liu X."/>
            <person name="Yu X."/>
            <person name="Liu D.K."/>
            <person name="Tu X.D."/>
            <person name="Liu B."/>
            <person name="Hao Y."/>
            <person name="Liao X.Y."/>
            <person name="Jiang Y.T."/>
            <person name="Sun W.H."/>
            <person name="Chen J."/>
            <person name="Chen Y.Q."/>
            <person name="Ai Y."/>
            <person name="Zhai J.W."/>
            <person name="Wu S.S."/>
            <person name="Zhou Z."/>
            <person name="Hsiao Y.Y."/>
            <person name="Wu W.L."/>
            <person name="Chen Y.Y."/>
            <person name="Lin Y.F."/>
            <person name="Hsu J.L."/>
            <person name="Li C.Y."/>
            <person name="Wang Z.W."/>
            <person name="Zhao X."/>
            <person name="Zhong W.Y."/>
            <person name="Ma X.K."/>
            <person name="Ma L."/>
            <person name="Huang J."/>
            <person name="Chen G.Z."/>
            <person name="Huang M.Z."/>
            <person name="Huang L."/>
            <person name="Peng D.H."/>
            <person name="Luo Y.B."/>
            <person name="Zou S.Q."/>
            <person name="Chen S.P."/>
            <person name="Lan S."/>
            <person name="Tsai W.C."/>
            <person name="Van de Peer Y."/>
            <person name="Liu Z.J."/>
        </authorList>
    </citation>
    <scope>NUCLEOTIDE SEQUENCE [LARGE SCALE GENOMIC DNA]</scope>
    <source>
        <strain evidence="2">Lor287</strain>
    </source>
</reference>
<accession>A0AAP0BXH8</accession>
<protein>
    <submittedName>
        <fullName evidence="2">Uncharacterized protein</fullName>
    </submittedName>
</protein>
<evidence type="ECO:0000313" key="3">
    <source>
        <dbReference type="Proteomes" id="UP001418222"/>
    </source>
</evidence>